<dbReference type="SMART" id="SM00184">
    <property type="entry name" value="RING"/>
    <property type="match status" value="1"/>
</dbReference>
<dbReference type="Gene3D" id="3.30.40.10">
    <property type="entry name" value="Zinc/RING finger domain, C3HC4 (zinc finger)"/>
    <property type="match status" value="1"/>
</dbReference>
<feature type="domain" description="RING-type" evidence="6">
    <location>
        <begin position="208"/>
        <end position="260"/>
    </location>
</feature>
<dbReference type="GO" id="GO:0000209">
    <property type="term" value="P:protein polyubiquitination"/>
    <property type="evidence" value="ECO:0007669"/>
    <property type="project" value="InterPro"/>
</dbReference>
<dbReference type="InterPro" id="IPR018004">
    <property type="entry name" value="KilA/APSES_HTH"/>
</dbReference>
<reference evidence="9" key="1">
    <citation type="journal article" date="2017" name="BMC Genomics">
        <title>Genomic characterization of two novel pathogenic avipoxviruses isolated from pacific shearwaters (Ardenna spp.).</title>
        <authorList>
            <person name="Sarker S."/>
            <person name="Das S."/>
            <person name="Lavers J.L."/>
            <person name="Hutton I."/>
            <person name="Helbig K."/>
            <person name="Imbery J."/>
            <person name="Upton C."/>
            <person name="Raidal S.R."/>
        </authorList>
    </citation>
    <scope>NUCLEOTIDE SEQUENCE [LARGE SCALE GENOMIC DNA]</scope>
    <source>
        <strain evidence="9">SWPV-2</strain>
    </source>
</reference>
<dbReference type="InterPro" id="IPR013083">
    <property type="entry name" value="Znf_RING/FYVE/PHD"/>
</dbReference>
<dbReference type="PROSITE" id="PS50103">
    <property type="entry name" value="ZF_C3H1"/>
    <property type="match status" value="1"/>
</dbReference>
<evidence type="ECO:0000313" key="9">
    <source>
        <dbReference type="EMBL" id="ARE67434.1"/>
    </source>
</evidence>
<feature type="domain" description="C3H1-type" evidence="7">
    <location>
        <begin position="139"/>
        <end position="166"/>
    </location>
</feature>
<sequence length="318" mass="37777">MEHEYNGNGTLAIKSLNEFFNYVEYNNKNLTIMRVNGYVNCSKLCKSVNKYFSRWKRLSRAKAILEIKKVQNGDDVIIRVHGKGTMNSVIGFYLRQDLVQYVSEWLGDNNFVEEVTEIINLYNSFHSGKKFKPLVIERPQDNVLCPFLKLGRCYYGKKCKYIHGNKCDICDLYLLHPTDYIQRINHRRNCTETRKLLPPFIRSINKTCSVCLERIYEKEINKQYFGILPNCKHVFCFYCIQRWMSIIKGTDTEGTCPVCRTVSVFIVPNRYWIDDKYEKRLIINKYKKDRKTYKAFKHYIGRYVLFYTVNNSLFVTND</sequence>
<protein>
    <submittedName>
        <fullName evidence="9">SWPV2-ORF193</fullName>
    </submittedName>
</protein>
<dbReference type="GO" id="GO:0008270">
    <property type="term" value="F:zinc ion binding"/>
    <property type="evidence" value="ECO:0007669"/>
    <property type="project" value="UniProtKB-KW"/>
</dbReference>
<dbReference type="Pfam" id="PF00642">
    <property type="entry name" value="zf-CCCH"/>
    <property type="match status" value="1"/>
</dbReference>
<evidence type="ECO:0000256" key="4">
    <source>
        <dbReference type="ARBA" id="ARBA00022833"/>
    </source>
</evidence>
<evidence type="ECO:0000256" key="1">
    <source>
        <dbReference type="ARBA" id="ARBA00022679"/>
    </source>
</evidence>
<dbReference type="Pfam" id="PF13639">
    <property type="entry name" value="zf-RING_2"/>
    <property type="match status" value="1"/>
</dbReference>
<gene>
    <name evidence="9" type="primary">SWPV2-193</name>
</gene>
<organism evidence="9">
    <name type="scientific">Shearwaterpox virus</name>
    <dbReference type="NCBI Taxonomy" id="1974596"/>
    <lineage>
        <taxon>Viruses</taxon>
        <taxon>Varidnaviria</taxon>
        <taxon>Bamfordvirae</taxon>
        <taxon>Nucleocytoviricota</taxon>
        <taxon>Pokkesviricetes</taxon>
        <taxon>Chitovirales</taxon>
        <taxon>Poxviridae</taxon>
        <taxon>Chordopoxvirinae</taxon>
        <taxon>Avipoxvirus</taxon>
        <taxon>Avipoxvirus canarypox</taxon>
        <taxon>Canarypox virus</taxon>
    </lineage>
</organism>
<evidence type="ECO:0000259" key="6">
    <source>
        <dbReference type="PROSITE" id="PS50089"/>
    </source>
</evidence>
<keyword evidence="1" id="KW-0808">Transferase</keyword>
<proteinExistence type="predicted"/>
<evidence type="ECO:0000259" key="7">
    <source>
        <dbReference type="PROSITE" id="PS50103"/>
    </source>
</evidence>
<dbReference type="PANTHER" id="PTHR11224">
    <property type="entry name" value="MAKORIN-RELATED"/>
    <property type="match status" value="1"/>
</dbReference>
<evidence type="ECO:0000256" key="2">
    <source>
        <dbReference type="ARBA" id="ARBA00022723"/>
    </source>
</evidence>
<dbReference type="InterPro" id="IPR017880">
    <property type="entry name" value="KilA_N"/>
</dbReference>
<dbReference type="SUPFAM" id="SSF57850">
    <property type="entry name" value="RING/U-box"/>
    <property type="match status" value="1"/>
</dbReference>
<dbReference type="PROSITE" id="PS50089">
    <property type="entry name" value="ZF_RING_2"/>
    <property type="match status" value="1"/>
</dbReference>
<keyword evidence="4 5" id="KW-0862">Zinc</keyword>
<dbReference type="PANTHER" id="PTHR11224:SF10">
    <property type="entry name" value="IP09428P-RELATED"/>
    <property type="match status" value="1"/>
</dbReference>
<dbReference type="InterPro" id="IPR017907">
    <property type="entry name" value="Znf_RING_CS"/>
</dbReference>
<dbReference type="GO" id="GO:0061630">
    <property type="term" value="F:ubiquitin protein ligase activity"/>
    <property type="evidence" value="ECO:0007669"/>
    <property type="project" value="InterPro"/>
</dbReference>
<dbReference type="Proteomes" id="UP000319767">
    <property type="component" value="Segment"/>
</dbReference>
<feature type="zinc finger region" description="C3H1-type" evidence="5">
    <location>
        <begin position="139"/>
        <end position="166"/>
    </location>
</feature>
<dbReference type="EMBL" id="KX857215">
    <property type="protein sequence ID" value="ARE67434.1"/>
    <property type="molecule type" value="Genomic_DNA"/>
</dbReference>
<evidence type="ECO:0000256" key="3">
    <source>
        <dbReference type="ARBA" id="ARBA00022771"/>
    </source>
</evidence>
<dbReference type="PROSITE" id="PS51301">
    <property type="entry name" value="KILA_N"/>
    <property type="match status" value="1"/>
</dbReference>
<dbReference type="InterPro" id="IPR045072">
    <property type="entry name" value="MKRN-like"/>
</dbReference>
<keyword evidence="2 5" id="KW-0479">Metal-binding</keyword>
<feature type="domain" description="KilA-N" evidence="8">
    <location>
        <begin position="19"/>
        <end position="121"/>
    </location>
</feature>
<accession>A0A1V0QGE8</accession>
<dbReference type="InterPro" id="IPR001841">
    <property type="entry name" value="Znf_RING"/>
</dbReference>
<evidence type="ECO:0000256" key="5">
    <source>
        <dbReference type="PROSITE-ProRule" id="PRU00723"/>
    </source>
</evidence>
<dbReference type="InterPro" id="IPR000571">
    <property type="entry name" value="Znf_CCCH"/>
</dbReference>
<name>A0A1V0QGE8_CNPV</name>
<keyword evidence="3 5" id="KW-0863">Zinc-finger</keyword>
<dbReference type="Pfam" id="PF04383">
    <property type="entry name" value="KilA-N"/>
    <property type="match status" value="1"/>
</dbReference>
<dbReference type="PROSITE" id="PS00518">
    <property type="entry name" value="ZF_RING_1"/>
    <property type="match status" value="1"/>
</dbReference>
<evidence type="ECO:0000259" key="8">
    <source>
        <dbReference type="PROSITE" id="PS51301"/>
    </source>
</evidence>